<evidence type="ECO:0000313" key="11">
    <source>
        <dbReference type="Proteomes" id="UP000199423"/>
    </source>
</evidence>
<comment type="similarity">
    <text evidence="2">Belongs to the polysaccharide deacetylase family.</text>
</comment>
<feature type="region of interest" description="Disordered" evidence="7">
    <location>
        <begin position="297"/>
        <end position="369"/>
    </location>
</feature>
<keyword evidence="8" id="KW-0732">Signal</keyword>
<evidence type="ECO:0000256" key="1">
    <source>
        <dbReference type="ARBA" id="ARBA00003236"/>
    </source>
</evidence>
<evidence type="ECO:0000259" key="9">
    <source>
        <dbReference type="PROSITE" id="PS51677"/>
    </source>
</evidence>
<dbReference type="GO" id="GO:0016020">
    <property type="term" value="C:membrane"/>
    <property type="evidence" value="ECO:0007669"/>
    <property type="project" value="TreeGrafter"/>
</dbReference>
<feature type="chain" id="PRO_5011740225" description="Chitooligosaccharide deacetylase" evidence="8">
    <location>
        <begin position="19"/>
        <end position="369"/>
    </location>
</feature>
<keyword evidence="4" id="KW-0479">Metal-binding</keyword>
<comment type="function">
    <text evidence="1">Is involved in generating a small heat-stable compound (Nod), an acylated oligomer of N-acetylglucosamine, that stimulates mitosis in various plant protoplasts.</text>
</comment>
<proteinExistence type="inferred from homology"/>
<keyword evidence="5" id="KW-0378">Hydrolase</keyword>
<feature type="signal peptide" evidence="8">
    <location>
        <begin position="1"/>
        <end position="18"/>
    </location>
</feature>
<evidence type="ECO:0000256" key="4">
    <source>
        <dbReference type="ARBA" id="ARBA00022723"/>
    </source>
</evidence>
<evidence type="ECO:0000256" key="8">
    <source>
        <dbReference type="SAM" id="SignalP"/>
    </source>
</evidence>
<dbReference type="AlphaFoldDB" id="A0A1I7N1X5"/>
<dbReference type="CDD" id="cd10917">
    <property type="entry name" value="CE4_NodB_like_6s_7s"/>
    <property type="match status" value="1"/>
</dbReference>
<dbReference type="RefSeq" id="WP_092865119.1">
    <property type="nucleotide sequence ID" value="NZ_FPCH01000001.1"/>
</dbReference>
<name>A0A1I7N1X5_9HYPH</name>
<organism evidence="10 11">
    <name type="scientific">Hyphomicrobium facile</name>
    <dbReference type="NCBI Taxonomy" id="51670"/>
    <lineage>
        <taxon>Bacteria</taxon>
        <taxon>Pseudomonadati</taxon>
        <taxon>Pseudomonadota</taxon>
        <taxon>Alphaproteobacteria</taxon>
        <taxon>Hyphomicrobiales</taxon>
        <taxon>Hyphomicrobiaceae</taxon>
        <taxon>Hyphomicrobium</taxon>
    </lineage>
</organism>
<feature type="domain" description="NodB homology" evidence="9">
    <location>
        <begin position="75"/>
        <end position="255"/>
    </location>
</feature>
<dbReference type="EMBL" id="FPCH01000001">
    <property type="protein sequence ID" value="SFV28664.1"/>
    <property type="molecule type" value="Genomic_DNA"/>
</dbReference>
<dbReference type="InterPro" id="IPR050248">
    <property type="entry name" value="Polysacc_deacetylase_ArnD"/>
</dbReference>
<evidence type="ECO:0000256" key="7">
    <source>
        <dbReference type="SAM" id="MobiDB-lite"/>
    </source>
</evidence>
<dbReference type="PROSITE" id="PS51677">
    <property type="entry name" value="NODB"/>
    <property type="match status" value="1"/>
</dbReference>
<accession>A0A1I7N1X5</accession>
<dbReference type="PANTHER" id="PTHR10587">
    <property type="entry name" value="GLYCOSYL TRANSFERASE-RELATED"/>
    <property type="match status" value="1"/>
</dbReference>
<keyword evidence="11" id="KW-1185">Reference proteome</keyword>
<dbReference type="STRING" id="51670.SAMN04488557_1062"/>
<dbReference type="SUPFAM" id="SSF88713">
    <property type="entry name" value="Glycoside hydrolase/deacetylase"/>
    <property type="match status" value="1"/>
</dbReference>
<evidence type="ECO:0000256" key="2">
    <source>
        <dbReference type="ARBA" id="ARBA00010973"/>
    </source>
</evidence>
<dbReference type="Proteomes" id="UP000199423">
    <property type="component" value="Unassembled WGS sequence"/>
</dbReference>
<reference evidence="11" key="1">
    <citation type="submission" date="2016-10" db="EMBL/GenBank/DDBJ databases">
        <authorList>
            <person name="Varghese N."/>
            <person name="Submissions S."/>
        </authorList>
    </citation>
    <scope>NUCLEOTIDE SEQUENCE [LARGE SCALE GENOMIC DNA]</scope>
    <source>
        <strain evidence="11">DSM 1565</strain>
    </source>
</reference>
<dbReference type="GO" id="GO:0016810">
    <property type="term" value="F:hydrolase activity, acting on carbon-nitrogen (but not peptide) bonds"/>
    <property type="evidence" value="ECO:0007669"/>
    <property type="project" value="InterPro"/>
</dbReference>
<feature type="compositionally biased region" description="Basic residues" evidence="7">
    <location>
        <begin position="318"/>
        <end position="329"/>
    </location>
</feature>
<dbReference type="InterPro" id="IPR011330">
    <property type="entry name" value="Glyco_hydro/deAcase_b/a-brl"/>
</dbReference>
<evidence type="ECO:0000256" key="5">
    <source>
        <dbReference type="ARBA" id="ARBA00022801"/>
    </source>
</evidence>
<dbReference type="InterPro" id="IPR002509">
    <property type="entry name" value="NODB_dom"/>
</dbReference>
<sequence>MRQPSIYIAALASLLAFAAYNPLSAEFEAGGSVKLDACAGDTTRLGVSRVVEIDPAAGGDIGGDTPGAQQLLNDGEVVLTFDDGPIRSVTRPILKALADQCTKATFFMVGQMALSDPAMVREVATAGHTVGTHTWSHKNLRAVSLAKAQQEIEASISTVSLAKGAPVAPLFRFPYLNGTKQTSSYLKDRNIGSIWVDVDSKDYLTRSPKVVQQRILAQLAKTKKGIILMHDIHAWTAAMLPDLLKELQQRGFKVVHFVPKGQVETIASYDDAALKAIAAKSAKKTANPIAARSIVWPMSPAPTPTEETDVAAMAPPGSKHKPSRYKKISTKPSISEDLSGETSGTPAPAGKPKKGGKPKEPDLPWSFFN</sequence>
<evidence type="ECO:0000256" key="3">
    <source>
        <dbReference type="ARBA" id="ARBA00020071"/>
    </source>
</evidence>
<gene>
    <name evidence="10" type="ORF">SAMN04488557_1062</name>
</gene>
<protein>
    <recommendedName>
        <fullName evidence="3">Chitooligosaccharide deacetylase</fullName>
    </recommendedName>
    <alternativeName>
        <fullName evidence="6">Nodulation protein B</fullName>
    </alternativeName>
</protein>
<dbReference type="Gene3D" id="3.20.20.370">
    <property type="entry name" value="Glycoside hydrolase/deacetylase"/>
    <property type="match status" value="1"/>
</dbReference>
<dbReference type="PANTHER" id="PTHR10587:SF133">
    <property type="entry name" value="CHITIN DEACETYLASE 1-RELATED"/>
    <property type="match status" value="1"/>
</dbReference>
<dbReference type="GO" id="GO:0046872">
    <property type="term" value="F:metal ion binding"/>
    <property type="evidence" value="ECO:0007669"/>
    <property type="project" value="UniProtKB-KW"/>
</dbReference>
<dbReference type="Pfam" id="PF01522">
    <property type="entry name" value="Polysacc_deac_1"/>
    <property type="match status" value="1"/>
</dbReference>
<evidence type="ECO:0000256" key="6">
    <source>
        <dbReference type="ARBA" id="ARBA00032976"/>
    </source>
</evidence>
<dbReference type="OrthoDB" id="276604at2"/>
<evidence type="ECO:0000313" key="10">
    <source>
        <dbReference type="EMBL" id="SFV28664.1"/>
    </source>
</evidence>
<dbReference type="GO" id="GO:0005975">
    <property type="term" value="P:carbohydrate metabolic process"/>
    <property type="evidence" value="ECO:0007669"/>
    <property type="project" value="InterPro"/>
</dbReference>